<proteinExistence type="predicted"/>
<reference evidence="1" key="1">
    <citation type="submission" date="2018-06" db="EMBL/GenBank/DDBJ databases">
        <authorList>
            <person name="Zhirakovskaya E."/>
        </authorList>
    </citation>
    <scope>NUCLEOTIDE SEQUENCE</scope>
</reference>
<protein>
    <submittedName>
        <fullName evidence="1">Uncharacterized protein</fullName>
    </submittedName>
</protein>
<dbReference type="EMBL" id="UOFL01000232">
    <property type="protein sequence ID" value="VAW81944.1"/>
    <property type="molecule type" value="Genomic_DNA"/>
</dbReference>
<organism evidence="1">
    <name type="scientific">hydrothermal vent metagenome</name>
    <dbReference type="NCBI Taxonomy" id="652676"/>
    <lineage>
        <taxon>unclassified sequences</taxon>
        <taxon>metagenomes</taxon>
        <taxon>ecological metagenomes</taxon>
    </lineage>
</organism>
<dbReference type="AlphaFoldDB" id="A0A3B0ZKU8"/>
<sequence>MKRIFEITIFFFLLVPIYGQAACSIVNGTTYGNCGGVGVGVGAGAGFGFGLKGIMTITRSKSESGNIAGAKVLSGGALFFSGVSMGDIVVTKGGRLVVTGVVNGAVRNNGGAVSIRGVVNTLVVNGGKTVIYGTVSSASGAGEVFYKEGSVVGYSTVKKSR</sequence>
<evidence type="ECO:0000313" key="1">
    <source>
        <dbReference type="EMBL" id="VAW81944.1"/>
    </source>
</evidence>
<accession>A0A3B0ZKU8</accession>
<gene>
    <name evidence="1" type="ORF">MNBD_GAMMA12-1962</name>
</gene>
<name>A0A3B0ZKU8_9ZZZZ</name>